<protein>
    <submittedName>
        <fullName evidence="1">Uncharacterized protein</fullName>
    </submittedName>
</protein>
<organism evidence="1 2">
    <name type="scientific">Kineosporia babensis</name>
    <dbReference type="NCBI Taxonomy" id="499548"/>
    <lineage>
        <taxon>Bacteria</taxon>
        <taxon>Bacillati</taxon>
        <taxon>Actinomycetota</taxon>
        <taxon>Actinomycetes</taxon>
        <taxon>Kineosporiales</taxon>
        <taxon>Kineosporiaceae</taxon>
        <taxon>Kineosporia</taxon>
    </lineage>
</organism>
<evidence type="ECO:0000313" key="1">
    <source>
        <dbReference type="EMBL" id="MCD5311286.1"/>
    </source>
</evidence>
<dbReference type="AlphaFoldDB" id="A0A9X1NDJ6"/>
<evidence type="ECO:0000313" key="2">
    <source>
        <dbReference type="Proteomes" id="UP001138997"/>
    </source>
</evidence>
<dbReference type="RefSeq" id="WP_231440464.1">
    <property type="nucleotide sequence ID" value="NZ_JAJOMB010000004.1"/>
</dbReference>
<name>A0A9X1NDJ6_9ACTN</name>
<proteinExistence type="predicted"/>
<gene>
    <name evidence="1" type="ORF">LR394_10275</name>
</gene>
<sequence>MGRASEPSPRPPRRWPAGCVFVAVVLLLLALLTLGQPLRPALTRQPQTFTELYFTDSTRTTTIHDGPDGKVTMSFTIRNAEGRPSAYSYVVTVNGRTQQQGTTPLIQDAATFDVTVSGLVLPKGGEPVRLQVELAGGQTIRTWARR</sequence>
<dbReference type="EMBL" id="JAJOMB010000004">
    <property type="protein sequence ID" value="MCD5311286.1"/>
    <property type="molecule type" value="Genomic_DNA"/>
</dbReference>
<dbReference type="Proteomes" id="UP001138997">
    <property type="component" value="Unassembled WGS sequence"/>
</dbReference>
<reference evidence="1" key="1">
    <citation type="submission" date="2021-11" db="EMBL/GenBank/DDBJ databases">
        <title>Streptomyces corallinus and Kineosporia corallina sp. nov., two new coral-derived marine actinobacteria.</title>
        <authorList>
            <person name="Buangrab K."/>
            <person name="Sutthacheep M."/>
            <person name="Yeemin T."/>
            <person name="Harunari E."/>
            <person name="Igarashi Y."/>
            <person name="Sripreechasak P."/>
            <person name="Kanchanasin P."/>
            <person name="Tanasupawat S."/>
            <person name="Phongsopitanun W."/>
        </authorList>
    </citation>
    <scope>NUCLEOTIDE SEQUENCE</scope>
    <source>
        <strain evidence="1">JCM 31032</strain>
    </source>
</reference>
<keyword evidence="2" id="KW-1185">Reference proteome</keyword>
<comment type="caution">
    <text evidence="1">The sequence shown here is derived from an EMBL/GenBank/DDBJ whole genome shotgun (WGS) entry which is preliminary data.</text>
</comment>
<accession>A0A9X1NDJ6</accession>